<keyword evidence="3" id="KW-1185">Reference proteome</keyword>
<dbReference type="AlphaFoldDB" id="A0A286PGQ3"/>
<evidence type="ECO:0000313" key="3">
    <source>
        <dbReference type="Proteomes" id="UP000217446"/>
    </source>
</evidence>
<gene>
    <name evidence="2" type="ORF">SO3561_10307</name>
</gene>
<organism evidence="2 3">
    <name type="scientific">Streptomyces olivochromogenes</name>
    <dbReference type="NCBI Taxonomy" id="1963"/>
    <lineage>
        <taxon>Bacteria</taxon>
        <taxon>Bacillati</taxon>
        <taxon>Actinomycetota</taxon>
        <taxon>Actinomycetes</taxon>
        <taxon>Kitasatosporales</taxon>
        <taxon>Streptomycetaceae</taxon>
        <taxon>Streptomyces</taxon>
    </lineage>
</organism>
<dbReference type="RefSeq" id="WP_067385700.1">
    <property type="nucleotide sequence ID" value="NZ_BDQI01000062.1"/>
</dbReference>
<protein>
    <submittedName>
        <fullName evidence="2">Uncharacterized protein</fullName>
    </submittedName>
</protein>
<accession>A0A286PGQ3</accession>
<evidence type="ECO:0000256" key="1">
    <source>
        <dbReference type="SAM" id="MobiDB-lite"/>
    </source>
</evidence>
<name>A0A286PGQ3_STROL</name>
<dbReference type="Proteomes" id="UP000217446">
    <property type="component" value="Unassembled WGS sequence"/>
</dbReference>
<feature type="region of interest" description="Disordered" evidence="1">
    <location>
        <begin position="71"/>
        <end position="123"/>
    </location>
</feature>
<sequence length="123" mass="13363">MWRTHYPTTGREGHPPVVVVFNPGTRTGPQTLKNRMNTVMELTRLVWSGSYHGAGGGYGAEERDGYYDYDYADAIPPLHHPRPPPDQRPPGLRCGGGADTASGKPSPTPSPTPPTMSPARRRA</sequence>
<proteinExistence type="predicted"/>
<dbReference type="EMBL" id="BDQI01000062">
    <property type="protein sequence ID" value="GAX58732.1"/>
    <property type="molecule type" value="Genomic_DNA"/>
</dbReference>
<evidence type="ECO:0000313" key="2">
    <source>
        <dbReference type="EMBL" id="GAX58732.1"/>
    </source>
</evidence>
<feature type="compositionally biased region" description="Pro residues" evidence="1">
    <location>
        <begin position="106"/>
        <end position="116"/>
    </location>
</feature>
<comment type="caution">
    <text evidence="2">The sequence shown here is derived from an EMBL/GenBank/DDBJ whole genome shotgun (WGS) entry which is preliminary data.</text>
</comment>
<reference evidence="3" key="1">
    <citation type="submission" date="2017-05" db="EMBL/GenBank/DDBJ databases">
        <title>Streptomyces olivochromogenes NBRC 3561 whole genome shotgun sequence.</title>
        <authorList>
            <person name="Dohra H."/>
            <person name="Kodani S."/>
        </authorList>
    </citation>
    <scope>NUCLEOTIDE SEQUENCE [LARGE SCALE GENOMIC DNA]</scope>
    <source>
        <strain evidence="3">NBRC 3561</strain>
    </source>
</reference>